<protein>
    <submittedName>
        <fullName evidence="1">Uncharacterized protein</fullName>
    </submittedName>
</protein>
<dbReference type="AlphaFoldDB" id="F9UAN9"/>
<gene>
    <name evidence="1" type="ORF">ThimaDRAFT_2209</name>
</gene>
<keyword evidence="2" id="KW-1185">Reference proteome</keyword>
<dbReference type="RefSeq" id="WP_007193084.1">
    <property type="nucleotide sequence ID" value="NZ_AFWV01000006.1"/>
</dbReference>
<name>F9UAN9_9GAMM</name>
<accession>F9UAN9</accession>
<evidence type="ECO:0000313" key="2">
    <source>
        <dbReference type="Proteomes" id="UP000005459"/>
    </source>
</evidence>
<dbReference type="EMBL" id="AFWV01000006">
    <property type="protein sequence ID" value="EGV18791.1"/>
    <property type="molecule type" value="Genomic_DNA"/>
</dbReference>
<evidence type="ECO:0000313" key="1">
    <source>
        <dbReference type="EMBL" id="EGV18791.1"/>
    </source>
</evidence>
<organism evidence="1 2">
    <name type="scientific">Thiocapsa marina 5811</name>
    <dbReference type="NCBI Taxonomy" id="768671"/>
    <lineage>
        <taxon>Bacteria</taxon>
        <taxon>Pseudomonadati</taxon>
        <taxon>Pseudomonadota</taxon>
        <taxon>Gammaproteobacteria</taxon>
        <taxon>Chromatiales</taxon>
        <taxon>Chromatiaceae</taxon>
        <taxon>Thiocapsa</taxon>
    </lineage>
</organism>
<dbReference type="Proteomes" id="UP000005459">
    <property type="component" value="Unassembled WGS sequence"/>
</dbReference>
<sequence length="80" mass="9410">MISLEPKRVSLKLEDSTEEIDALKSRIFREPEMKAILERAIDLQLFELGYVDAQTTRFHDRAPHIIDVNLRMRFFCDTSV</sequence>
<dbReference type="STRING" id="768671.ThimaDRAFT_2209"/>
<reference evidence="1 2" key="1">
    <citation type="submission" date="2011-06" db="EMBL/GenBank/DDBJ databases">
        <title>The draft genome of Thiocapsa marina 5811.</title>
        <authorList>
            <consortium name="US DOE Joint Genome Institute (JGI-PGF)"/>
            <person name="Lucas S."/>
            <person name="Han J."/>
            <person name="Cheng J.-F."/>
            <person name="Goodwin L."/>
            <person name="Pitluck S."/>
            <person name="Peters L."/>
            <person name="Land M.L."/>
            <person name="Hauser L."/>
            <person name="Vogl K."/>
            <person name="Liu Z."/>
            <person name="Imhoff J."/>
            <person name="Thiel V."/>
            <person name="Frigaard N.-U."/>
            <person name="Bryant D."/>
            <person name="Woyke T.J."/>
        </authorList>
    </citation>
    <scope>NUCLEOTIDE SEQUENCE [LARGE SCALE GENOMIC DNA]</scope>
    <source>
        <strain evidence="1 2">5811</strain>
    </source>
</reference>
<proteinExistence type="predicted"/>